<gene>
    <name evidence="7" type="ORF">Vau01_021820</name>
</gene>
<dbReference type="GO" id="GO:0004673">
    <property type="term" value="F:protein histidine kinase activity"/>
    <property type="evidence" value="ECO:0007669"/>
    <property type="project" value="UniProtKB-EC"/>
</dbReference>
<dbReference type="Pfam" id="PF08447">
    <property type="entry name" value="PAS_3"/>
    <property type="match status" value="2"/>
</dbReference>
<dbReference type="PANTHER" id="PTHR43304:SF1">
    <property type="entry name" value="PAC DOMAIN-CONTAINING PROTEIN"/>
    <property type="match status" value="1"/>
</dbReference>
<name>A0A8J3Z3M2_9ACTN</name>
<dbReference type="SMART" id="SM00091">
    <property type="entry name" value="PAS"/>
    <property type="match status" value="1"/>
</dbReference>
<evidence type="ECO:0000256" key="3">
    <source>
        <dbReference type="ARBA" id="ARBA00022553"/>
    </source>
</evidence>
<feature type="domain" description="PAS" evidence="6">
    <location>
        <begin position="7"/>
        <end position="63"/>
    </location>
</feature>
<proteinExistence type="predicted"/>
<protein>
    <recommendedName>
        <fullName evidence="2">histidine kinase</fullName>
        <ecNumber evidence="2">2.7.13.3</ecNumber>
    </recommendedName>
</protein>
<keyword evidence="3" id="KW-0597">Phosphoprotein</keyword>
<dbReference type="EMBL" id="BOPG01000012">
    <property type="protein sequence ID" value="GIJ54666.1"/>
    <property type="molecule type" value="Genomic_DNA"/>
</dbReference>
<sequence>MRTAIPEAALLQRLWQSAPSMMGAGSFEGYLLVTNPAFGRLLGWCPDELRSVPYWELVHPKDRLDADLARRCLLDDGTMDGYEVRLLCRDGSYRWTRWDGVAVADEQLLYLVGMDISDRRPPEPHREVVATWRWDLASDTVSGSAAFHELFGLPADTPFTAERVLAAVHADDRPVIEDAMKDALDSGEQYAADYRVPRDGCAPRWVHASGRVVTYAGDRPRRVAGIAIGSQAPEAT</sequence>
<dbReference type="CDD" id="cd00130">
    <property type="entry name" value="PAS"/>
    <property type="match status" value="2"/>
</dbReference>
<evidence type="ECO:0000256" key="2">
    <source>
        <dbReference type="ARBA" id="ARBA00012438"/>
    </source>
</evidence>
<keyword evidence="5" id="KW-0418">Kinase</keyword>
<evidence type="ECO:0000256" key="4">
    <source>
        <dbReference type="ARBA" id="ARBA00022679"/>
    </source>
</evidence>
<comment type="caution">
    <text evidence="7">The sequence shown here is derived from an EMBL/GenBank/DDBJ whole genome shotgun (WGS) entry which is preliminary data.</text>
</comment>
<reference evidence="7" key="1">
    <citation type="submission" date="2021-01" db="EMBL/GenBank/DDBJ databases">
        <title>Whole genome shotgun sequence of Virgisporangium aurantiacum NBRC 16421.</title>
        <authorList>
            <person name="Komaki H."/>
            <person name="Tamura T."/>
        </authorList>
    </citation>
    <scope>NUCLEOTIDE SEQUENCE</scope>
    <source>
        <strain evidence="7">NBRC 16421</strain>
    </source>
</reference>
<dbReference type="EC" id="2.7.13.3" evidence="2"/>
<evidence type="ECO:0000259" key="6">
    <source>
        <dbReference type="PROSITE" id="PS50112"/>
    </source>
</evidence>
<dbReference type="Gene3D" id="3.30.450.20">
    <property type="entry name" value="PAS domain"/>
    <property type="match status" value="2"/>
</dbReference>
<dbReference type="NCBIfam" id="TIGR00229">
    <property type="entry name" value="sensory_box"/>
    <property type="match status" value="1"/>
</dbReference>
<dbReference type="RefSeq" id="WP_203990136.1">
    <property type="nucleotide sequence ID" value="NZ_BOPG01000012.1"/>
</dbReference>
<dbReference type="InterPro" id="IPR035965">
    <property type="entry name" value="PAS-like_dom_sf"/>
</dbReference>
<dbReference type="InterPro" id="IPR000014">
    <property type="entry name" value="PAS"/>
</dbReference>
<dbReference type="SUPFAM" id="SSF55785">
    <property type="entry name" value="PYP-like sensor domain (PAS domain)"/>
    <property type="match status" value="2"/>
</dbReference>
<dbReference type="InterPro" id="IPR013655">
    <property type="entry name" value="PAS_fold_3"/>
</dbReference>
<accession>A0A8J3Z3M2</accession>
<dbReference type="InterPro" id="IPR052162">
    <property type="entry name" value="Sensor_kinase/Photoreceptor"/>
</dbReference>
<keyword evidence="8" id="KW-1185">Reference proteome</keyword>
<dbReference type="PANTHER" id="PTHR43304">
    <property type="entry name" value="PHYTOCHROME-LIKE PROTEIN CPH1"/>
    <property type="match status" value="1"/>
</dbReference>
<organism evidence="7 8">
    <name type="scientific">Virgisporangium aurantiacum</name>
    <dbReference type="NCBI Taxonomy" id="175570"/>
    <lineage>
        <taxon>Bacteria</taxon>
        <taxon>Bacillati</taxon>
        <taxon>Actinomycetota</taxon>
        <taxon>Actinomycetes</taxon>
        <taxon>Micromonosporales</taxon>
        <taxon>Micromonosporaceae</taxon>
        <taxon>Virgisporangium</taxon>
    </lineage>
</organism>
<evidence type="ECO:0000256" key="5">
    <source>
        <dbReference type="ARBA" id="ARBA00022777"/>
    </source>
</evidence>
<dbReference type="InterPro" id="IPR001610">
    <property type="entry name" value="PAC"/>
</dbReference>
<keyword evidence="4" id="KW-0808">Transferase</keyword>
<evidence type="ECO:0000256" key="1">
    <source>
        <dbReference type="ARBA" id="ARBA00000085"/>
    </source>
</evidence>
<comment type="catalytic activity">
    <reaction evidence="1">
        <text>ATP + protein L-histidine = ADP + protein N-phospho-L-histidine.</text>
        <dbReference type="EC" id="2.7.13.3"/>
    </reaction>
</comment>
<dbReference type="AlphaFoldDB" id="A0A8J3Z3M2"/>
<dbReference type="SMART" id="SM00086">
    <property type="entry name" value="PAC"/>
    <property type="match status" value="1"/>
</dbReference>
<dbReference type="PROSITE" id="PS50112">
    <property type="entry name" value="PAS"/>
    <property type="match status" value="1"/>
</dbReference>
<evidence type="ECO:0000313" key="7">
    <source>
        <dbReference type="EMBL" id="GIJ54666.1"/>
    </source>
</evidence>
<evidence type="ECO:0000313" key="8">
    <source>
        <dbReference type="Proteomes" id="UP000612585"/>
    </source>
</evidence>
<dbReference type="Proteomes" id="UP000612585">
    <property type="component" value="Unassembled WGS sequence"/>
</dbReference>